<dbReference type="GO" id="GO:0009966">
    <property type="term" value="P:regulation of signal transduction"/>
    <property type="evidence" value="ECO:0007669"/>
    <property type="project" value="UniProtKB-ARBA"/>
</dbReference>
<name>A0A076FFS4_PARNA</name>
<accession>A0A076FFS4</accession>
<dbReference type="InterPro" id="IPR000626">
    <property type="entry name" value="Ubiquitin-like_dom"/>
</dbReference>
<organism evidence="11">
    <name type="scientific">Paracyclopina nana</name>
    <name type="common">Marine copepod</name>
    <dbReference type="NCBI Taxonomy" id="565004"/>
    <lineage>
        <taxon>Eukaryota</taxon>
        <taxon>Metazoa</taxon>
        <taxon>Ecdysozoa</taxon>
        <taxon>Arthropoda</taxon>
        <taxon>Crustacea</taxon>
        <taxon>Multicrustacea</taxon>
        <taxon>Hexanauplia</taxon>
        <taxon>Copepoda</taxon>
        <taxon>Cyclopoida</taxon>
        <taxon>Cyclopettidae</taxon>
        <taxon>Paracyclopina</taxon>
    </lineage>
</organism>
<dbReference type="FunFam" id="3.90.70.10:FF:000014">
    <property type="entry name" value="Ubiquitin carboxyl-terminal hydrolase 34"/>
    <property type="match status" value="1"/>
</dbReference>
<evidence type="ECO:0000259" key="10">
    <source>
        <dbReference type="PROSITE" id="PS50235"/>
    </source>
</evidence>
<dbReference type="PROSITE" id="PS00973">
    <property type="entry name" value="USP_2"/>
    <property type="match status" value="1"/>
</dbReference>
<evidence type="ECO:0000256" key="8">
    <source>
        <dbReference type="SAM" id="MobiDB-lite"/>
    </source>
</evidence>
<evidence type="ECO:0000256" key="4">
    <source>
        <dbReference type="ARBA" id="ARBA00022670"/>
    </source>
</evidence>
<evidence type="ECO:0000256" key="2">
    <source>
        <dbReference type="ARBA" id="ARBA00009085"/>
    </source>
</evidence>
<dbReference type="GO" id="GO:0004843">
    <property type="term" value="F:cysteine-type deubiquitinase activity"/>
    <property type="evidence" value="ECO:0007669"/>
    <property type="project" value="UniProtKB-EC"/>
</dbReference>
<keyword evidence="7" id="KW-0788">Thiol protease</keyword>
<dbReference type="CDD" id="cd02659">
    <property type="entry name" value="peptidase_C19C"/>
    <property type="match status" value="1"/>
</dbReference>
<feature type="region of interest" description="Disordered" evidence="8">
    <location>
        <begin position="1325"/>
        <end position="1344"/>
    </location>
</feature>
<comment type="catalytic activity">
    <reaction evidence="1">
        <text>Thiol-dependent hydrolysis of ester, thioester, amide, peptide and isopeptide bonds formed by the C-terminal Gly of ubiquitin (a 76-residue protein attached to proteins as an intracellular targeting signal).</text>
        <dbReference type="EC" id="3.4.19.12"/>
    </reaction>
</comment>
<feature type="non-terminal residue" evidence="11">
    <location>
        <position position="2093"/>
    </location>
</feature>
<dbReference type="InterPro" id="IPR028889">
    <property type="entry name" value="USP"/>
</dbReference>
<feature type="domain" description="Ubiquitin-like" evidence="9">
    <location>
        <begin position="431"/>
        <end position="516"/>
    </location>
</feature>
<protein>
    <recommendedName>
        <fullName evidence="3">ubiquitinyl hydrolase 1</fullName>
        <ecNumber evidence="3">3.4.19.12</ecNumber>
    </recommendedName>
</protein>
<feature type="compositionally biased region" description="Basic residues" evidence="8">
    <location>
        <begin position="741"/>
        <end position="755"/>
    </location>
</feature>
<dbReference type="InterPro" id="IPR018200">
    <property type="entry name" value="USP_CS"/>
</dbReference>
<evidence type="ECO:0000256" key="5">
    <source>
        <dbReference type="ARBA" id="ARBA00022786"/>
    </source>
</evidence>
<dbReference type="PROSITE" id="PS50053">
    <property type="entry name" value="UBIQUITIN_2"/>
    <property type="match status" value="1"/>
</dbReference>
<evidence type="ECO:0000256" key="3">
    <source>
        <dbReference type="ARBA" id="ARBA00012759"/>
    </source>
</evidence>
<keyword evidence="5" id="KW-0833">Ubl conjugation pathway</keyword>
<dbReference type="Pfam" id="PF00443">
    <property type="entry name" value="UCH"/>
    <property type="match status" value="1"/>
</dbReference>
<dbReference type="PANTHER" id="PTHR24006">
    <property type="entry name" value="UBIQUITIN CARBOXYL-TERMINAL HYDROLASE"/>
    <property type="match status" value="1"/>
</dbReference>
<keyword evidence="6 11" id="KW-0378">Hydrolase</keyword>
<evidence type="ECO:0000256" key="6">
    <source>
        <dbReference type="ARBA" id="ARBA00022801"/>
    </source>
</evidence>
<dbReference type="PROSITE" id="PS50235">
    <property type="entry name" value="USP_3"/>
    <property type="match status" value="1"/>
</dbReference>
<feature type="non-terminal residue" evidence="11">
    <location>
        <position position="1"/>
    </location>
</feature>
<evidence type="ECO:0000313" key="11">
    <source>
        <dbReference type="EMBL" id="AII16565.1"/>
    </source>
</evidence>
<dbReference type="GO" id="GO:0005829">
    <property type="term" value="C:cytosol"/>
    <property type="evidence" value="ECO:0007669"/>
    <property type="project" value="TreeGrafter"/>
</dbReference>
<dbReference type="GO" id="GO:0006508">
    <property type="term" value="P:proteolysis"/>
    <property type="evidence" value="ECO:0007669"/>
    <property type="project" value="UniProtKB-KW"/>
</dbReference>
<dbReference type="EMBL" id="KF516661">
    <property type="protein sequence ID" value="AII16565.1"/>
    <property type="molecule type" value="mRNA"/>
</dbReference>
<feature type="region of interest" description="Disordered" evidence="8">
    <location>
        <begin position="1"/>
        <end position="26"/>
    </location>
</feature>
<dbReference type="SUPFAM" id="SSF54001">
    <property type="entry name" value="Cysteine proteinases"/>
    <property type="match status" value="1"/>
</dbReference>
<dbReference type="InterPro" id="IPR038765">
    <property type="entry name" value="Papain-like_cys_pep_sf"/>
</dbReference>
<feature type="compositionally biased region" description="Basic and acidic residues" evidence="8">
    <location>
        <begin position="1325"/>
        <end position="1339"/>
    </location>
</feature>
<dbReference type="PANTHER" id="PTHR24006:SF827">
    <property type="entry name" value="UBIQUITIN CARBOXYL-TERMINAL HYDROLASE 34"/>
    <property type="match status" value="1"/>
</dbReference>
<dbReference type="Gene3D" id="3.90.70.10">
    <property type="entry name" value="Cysteine proteinases"/>
    <property type="match status" value="1"/>
</dbReference>
<keyword evidence="4" id="KW-0645">Protease</keyword>
<feature type="domain" description="USP" evidence="10">
    <location>
        <begin position="1089"/>
        <end position="1437"/>
    </location>
</feature>
<dbReference type="InterPro" id="IPR016024">
    <property type="entry name" value="ARM-type_fold"/>
</dbReference>
<dbReference type="GO" id="GO:0016579">
    <property type="term" value="P:protein deubiquitination"/>
    <property type="evidence" value="ECO:0007669"/>
    <property type="project" value="InterPro"/>
</dbReference>
<dbReference type="EC" id="3.4.19.12" evidence="3"/>
<dbReference type="InterPro" id="IPR001394">
    <property type="entry name" value="Peptidase_C19_UCH"/>
</dbReference>
<reference evidence="11" key="1">
    <citation type="submission" date="2013-08" db="EMBL/GenBank/DDBJ databases">
        <title>Paracyclopina nana immune related genes.</title>
        <authorList>
            <person name="Kim B.-M."/>
            <person name="Rhee J.-S."/>
            <person name="Lee J.-S."/>
        </authorList>
    </citation>
    <scope>NUCLEOTIDE SEQUENCE</scope>
</reference>
<proteinExistence type="evidence at transcript level"/>
<feature type="region of interest" description="Disordered" evidence="8">
    <location>
        <begin position="740"/>
        <end position="764"/>
    </location>
</feature>
<sequence length="2093" mass="236956">CLSDDNDSMSSRLSNKSDKNLGDFDDENSVDEEMLQLAQSLQQQHQLANMANFCHQQRITAPRLTARQQREGARLLSHYKLDSACQPGNTLLWDLLQDRNIEQLAEGLAAEAEKALSSLLCLNMDRLIRFKFIEGCLSNVAKNESVAISLRLLPKLLQSFQNFRGTDTHEVTMFAERRHNMMKLFFDNLHAYTENHNAGKEYPFFNHLAQIQVRLQFLSVVFSIQVSPSEFHLSNDQINTLWSCLAHDPVCSDDFFQWLLAQVHTKDQHGITIDGFRLIYNEKLPTLRPETISKLGLNLFSQLCQLAKIRKTSSNEDASTSVKMDQLWKIALCAHNTDVSMKAIQILNSAYFGQGEEFLITCMQSLQQATNLDELGTEEVLTKIHRALILLKTYLETFRRKYAYHFRRMSIEGHGVLTHAELVDLKATGPIRIVVQAAGTPGFQEKVTFDMQMTDLVADLRAELTAWWEAKSSSFAKEKLDIGPLRLITQGQEICSDVDEKSLSEMGFKDLQLVYVSQGARSLVGGALGSRGGMSCVDIPPFPGKDSMPMNLLLKPVHFEQLFSLMQTLSDMRINKAPHPKAQILSRRVWDILMLLPTNPTLKERLQSITSTDEATLKELLDPSSPQKLMYTFYIVDWLGRPARLRRPSGLSETSGERNFGGVADIELGSWTSRFVKAGGLKLLFSIFASGALQSKDGSVWCEWRQDCLSALLKLLLQFGVHPDDCDALADQILEGPAAVSRKRARRSHGGRKSSGHSTGSSRNSIVVPRMSQSMIEMMDGDTVIAKTTSVLLEASVFAKDPNSYRTGVFGRSQVIHYAMNLLVSWVFSKDGNEDALFSSKGLLKWLRNLLLEDHDPSVRREVCTGLYKLCLGTTLSGSKTGFLCTAPLLRVLLEFLDDALVMKPIRRDNPIGGEQDGKEPYGPACRDYFWILCRLVDNLHDFERCELVDIDQLARQLACGVVSRKLYEKRHGDSTPDDTLVGALQLLCFVMKQQPPFKSSPEGQEFLLHLLDCLFALPSPREKNLPKCKSGPARTACYDLLVEMAKGSLSNYMLLHGKLMEQHSSNSHKPYPWEHWPKDDGRSECGYVGLTNLGATCYMATCVQQLYMIPAARDGILTSSISDGGKHPMTLQELQRMFAYLRDSERKAYNPVSFCKTYEMDHQPLNTGEQKDMAEFFIDLLSKTEEMSPELKVMVKSLFCGTLTNNVVSLDCNHVSRTAEEFYTVRCQVSEMRNLFQSLEEVTVKDTLEGDNMYTCSQCNKKVRAEKRACFKKLPKILAFNTMRYTFNMVTMLKEKVNTHFSFPFRVDMQPYMEHNLIPKDKEEMSDAAGDDPKVKESPDDENPSYEYELIGVTVHTGTADGGHYYAFIRDRYGPNKDKWYSFNDAEVKPFDPNQIAAECFGGEMNSRTYDQVTDKFMDLSIEKTNSAYMLFYERIEPIDPSEAEAEAGPSEMKSPIKPSNVLAQAATSTPSFGLSQALEEWIWEDNMNFIQDNNIFDHTYFNFMWQMVSYVPNTLNPESTEDITLLAVKLSTSFFLESFIHAKEKLNIVQWVELLTKQFDSSTGACAWFLNHMANDNNWPVTIFLKCHVNTIRQMFHRLCIHVIQKLRDMERSKYLLPWIPTDPFEIAEDLIRPQIGMASPITQFLRTAFSLLDSGLARGYLKHLTELFRFLYDFAKLGDDEARFLLATNAITTFVEFYLKAIRQSPEGGHVDVVSDDDDEDEDDIVALTPIGETNKLASLEKMVWLLVILVEKSRGDDNRIHLSNSDFAALTGKPPTVPGFTSTATSSLSLQGNPSVSQPPSTGKGLVFLYNITKDNINICQTGNLIFALARNNHEFAESVAAMVFHGVKQTDYYMNFFRLLTMLTELPGAGGPPGMPCFTSLVMHKVWDLAKSCPQPALDWLSIQVARNRYVQSWLVSTMSNWVEQYLLGHPNQKVRSSAAFLVVSLVNSTPFRQAFRTTRSLPSSVKESLLGNNREDIECLHQILNFLYSLLPNARHYTDLHTHGTAKLVAYFQTMSHFLLGPMEKLMFEPHFVNLWQLFHPKLSEPAIPVHHNKQALLHFWYNLCLDCPENVRLILSNPMVTKNIAF</sequence>
<evidence type="ECO:0000259" key="9">
    <source>
        <dbReference type="PROSITE" id="PS50053"/>
    </source>
</evidence>
<evidence type="ECO:0000256" key="1">
    <source>
        <dbReference type="ARBA" id="ARBA00000707"/>
    </source>
</evidence>
<dbReference type="InterPro" id="IPR050164">
    <property type="entry name" value="Peptidase_C19"/>
</dbReference>
<dbReference type="GO" id="GO:0005634">
    <property type="term" value="C:nucleus"/>
    <property type="evidence" value="ECO:0007669"/>
    <property type="project" value="TreeGrafter"/>
</dbReference>
<comment type="similarity">
    <text evidence="2">Belongs to the peptidase C19 family.</text>
</comment>
<dbReference type="SUPFAM" id="SSF48371">
    <property type="entry name" value="ARM repeat"/>
    <property type="match status" value="1"/>
</dbReference>
<evidence type="ECO:0000256" key="7">
    <source>
        <dbReference type="ARBA" id="ARBA00022807"/>
    </source>
</evidence>